<dbReference type="OrthoDB" id="3816801at2759"/>
<keyword evidence="3" id="KW-1185">Reference proteome</keyword>
<dbReference type="EMBL" id="KB446537">
    <property type="protein sequence ID" value="EME46948.1"/>
    <property type="molecule type" value="Genomic_DNA"/>
</dbReference>
<name>N1PVI0_DOTSN</name>
<proteinExistence type="predicted"/>
<evidence type="ECO:0000313" key="3">
    <source>
        <dbReference type="Proteomes" id="UP000016933"/>
    </source>
</evidence>
<organism evidence="2 3">
    <name type="scientific">Dothistroma septosporum (strain NZE10 / CBS 128990)</name>
    <name type="common">Red band needle blight fungus</name>
    <name type="synonym">Mycosphaerella pini</name>
    <dbReference type="NCBI Taxonomy" id="675120"/>
    <lineage>
        <taxon>Eukaryota</taxon>
        <taxon>Fungi</taxon>
        <taxon>Dikarya</taxon>
        <taxon>Ascomycota</taxon>
        <taxon>Pezizomycotina</taxon>
        <taxon>Dothideomycetes</taxon>
        <taxon>Dothideomycetidae</taxon>
        <taxon>Mycosphaerellales</taxon>
        <taxon>Mycosphaerellaceae</taxon>
        <taxon>Dothistroma</taxon>
    </lineage>
</organism>
<protein>
    <submittedName>
        <fullName evidence="2">Uncharacterized protein</fullName>
    </submittedName>
</protein>
<feature type="compositionally biased region" description="Polar residues" evidence="1">
    <location>
        <begin position="196"/>
        <end position="211"/>
    </location>
</feature>
<dbReference type="Proteomes" id="UP000016933">
    <property type="component" value="Unassembled WGS sequence"/>
</dbReference>
<gene>
    <name evidence="2" type="ORF">DOTSEDRAFT_22950</name>
</gene>
<reference evidence="3" key="1">
    <citation type="journal article" date="2012" name="PLoS Genet.">
        <title>The genomes of the fungal plant pathogens Cladosporium fulvum and Dothistroma septosporum reveal adaptation to different hosts and lifestyles but also signatures of common ancestry.</title>
        <authorList>
            <person name="de Wit P.J.G.M."/>
            <person name="van der Burgt A."/>
            <person name="Oekmen B."/>
            <person name="Stergiopoulos I."/>
            <person name="Abd-Elsalam K.A."/>
            <person name="Aerts A.L."/>
            <person name="Bahkali A.H."/>
            <person name="Beenen H.G."/>
            <person name="Chettri P."/>
            <person name="Cox M.P."/>
            <person name="Datema E."/>
            <person name="de Vries R.P."/>
            <person name="Dhillon B."/>
            <person name="Ganley A.R."/>
            <person name="Griffiths S.A."/>
            <person name="Guo Y."/>
            <person name="Hamelin R.C."/>
            <person name="Henrissat B."/>
            <person name="Kabir M.S."/>
            <person name="Jashni M.K."/>
            <person name="Kema G."/>
            <person name="Klaubauf S."/>
            <person name="Lapidus A."/>
            <person name="Levasseur A."/>
            <person name="Lindquist E."/>
            <person name="Mehrabi R."/>
            <person name="Ohm R.A."/>
            <person name="Owen T.J."/>
            <person name="Salamov A."/>
            <person name="Schwelm A."/>
            <person name="Schijlen E."/>
            <person name="Sun H."/>
            <person name="van den Burg H.A."/>
            <person name="van Ham R.C.H.J."/>
            <person name="Zhang S."/>
            <person name="Goodwin S.B."/>
            <person name="Grigoriev I.V."/>
            <person name="Collemare J."/>
            <person name="Bradshaw R.E."/>
        </authorList>
    </citation>
    <scope>NUCLEOTIDE SEQUENCE [LARGE SCALE GENOMIC DNA]</scope>
    <source>
        <strain evidence="3">NZE10 / CBS 128990</strain>
    </source>
</reference>
<evidence type="ECO:0000256" key="1">
    <source>
        <dbReference type="SAM" id="MobiDB-lite"/>
    </source>
</evidence>
<dbReference type="AlphaFoldDB" id="N1PVI0"/>
<accession>N1PVI0</accession>
<dbReference type="HOGENOM" id="CLU_1030685_0_0_1"/>
<sequence length="270" mass="29563">MADTPFNRLRRRSHFIEVQINDEAILLPDSGQSAIGTGNLNGCSSIVIIGTAIILSHVAPSEPGVAASMEHHEKALARIDDLFDQHRDQFPPATTMWGVFAKIQGEAMEDIVKQVDNHFTNKGIPMRQAFYEAAEYELRTAPGAGQLVVHVNESGTSVYLENRRLEFKGQPKRKPAPLASTSRTSPSGGPAPAQNPEPSVQRGPSQMSAEQMATEARYVKSAYARMMSQGSTQEQTVQALVRTFLQGHPSMSREEATAAIIGRLRHQAYL</sequence>
<feature type="region of interest" description="Disordered" evidence="1">
    <location>
        <begin position="164"/>
        <end position="213"/>
    </location>
</feature>
<evidence type="ECO:0000313" key="2">
    <source>
        <dbReference type="EMBL" id="EME46948.1"/>
    </source>
</evidence>
<reference evidence="2 3" key="2">
    <citation type="journal article" date="2012" name="PLoS Pathog.">
        <title>Diverse lifestyles and strategies of plant pathogenesis encoded in the genomes of eighteen Dothideomycetes fungi.</title>
        <authorList>
            <person name="Ohm R.A."/>
            <person name="Feau N."/>
            <person name="Henrissat B."/>
            <person name="Schoch C.L."/>
            <person name="Horwitz B.A."/>
            <person name="Barry K.W."/>
            <person name="Condon B.J."/>
            <person name="Copeland A.C."/>
            <person name="Dhillon B."/>
            <person name="Glaser F."/>
            <person name="Hesse C.N."/>
            <person name="Kosti I."/>
            <person name="LaButti K."/>
            <person name="Lindquist E.A."/>
            <person name="Lucas S."/>
            <person name="Salamov A.A."/>
            <person name="Bradshaw R.E."/>
            <person name="Ciuffetti L."/>
            <person name="Hamelin R.C."/>
            <person name="Kema G.H.J."/>
            <person name="Lawrence C."/>
            <person name="Scott J.A."/>
            <person name="Spatafora J.W."/>
            <person name="Turgeon B.G."/>
            <person name="de Wit P.J.G.M."/>
            <person name="Zhong S."/>
            <person name="Goodwin S.B."/>
            <person name="Grigoriev I.V."/>
        </authorList>
    </citation>
    <scope>NUCLEOTIDE SEQUENCE [LARGE SCALE GENOMIC DNA]</scope>
    <source>
        <strain evidence="3">NZE10 / CBS 128990</strain>
    </source>
</reference>